<name>A0A6A4N490_LUPAL</name>
<dbReference type="EMBL" id="WOCE01000021">
    <property type="protein sequence ID" value="KAE9589176.1"/>
    <property type="molecule type" value="Genomic_DNA"/>
</dbReference>
<keyword evidence="3" id="KW-1185">Reference proteome</keyword>
<sequence length="206" mass="23469">MSGMFSKACAHNDIKEFTILKLFNIDIHYNKAPRIIEIIWKPPASGWIKINTVGAAHGAPGLSGGGSIFRDNKGDCLGCFSASFGIQTTIFAELYTVILAIDLAFHNGWKVIWLECDSTTVVDIFLGKAKPPWKLLSRWRHCEFLLKSMMCHVSHIYREGNSCADKLTNYGIHSNVFNWWNEAPSFILEEWRRNSLSLPAYRFYNF</sequence>
<dbReference type="Gene3D" id="3.30.420.10">
    <property type="entry name" value="Ribonuclease H-like superfamily/Ribonuclease H"/>
    <property type="match status" value="1"/>
</dbReference>
<evidence type="ECO:0000259" key="1">
    <source>
        <dbReference type="Pfam" id="PF13456"/>
    </source>
</evidence>
<dbReference type="GO" id="GO:0003676">
    <property type="term" value="F:nucleic acid binding"/>
    <property type="evidence" value="ECO:0007669"/>
    <property type="project" value="InterPro"/>
</dbReference>
<dbReference type="SUPFAM" id="SSF53098">
    <property type="entry name" value="Ribonuclease H-like"/>
    <property type="match status" value="1"/>
</dbReference>
<evidence type="ECO:0000313" key="2">
    <source>
        <dbReference type="EMBL" id="KAE9589176.1"/>
    </source>
</evidence>
<comment type="caution">
    <text evidence="2">The sequence shown here is derived from an EMBL/GenBank/DDBJ whole genome shotgun (WGS) entry which is preliminary data.</text>
</comment>
<dbReference type="Proteomes" id="UP000447434">
    <property type="component" value="Chromosome 21"/>
</dbReference>
<protein>
    <submittedName>
        <fullName evidence="2">Putative ribonuclease H-like domain-containing protein</fullName>
    </submittedName>
</protein>
<dbReference type="CDD" id="cd06222">
    <property type="entry name" value="RNase_H_like"/>
    <property type="match status" value="1"/>
</dbReference>
<dbReference type="InterPro" id="IPR012337">
    <property type="entry name" value="RNaseH-like_sf"/>
</dbReference>
<dbReference type="InterPro" id="IPR002156">
    <property type="entry name" value="RNaseH_domain"/>
</dbReference>
<dbReference type="Pfam" id="PF13456">
    <property type="entry name" value="RVT_3"/>
    <property type="match status" value="1"/>
</dbReference>
<dbReference type="InterPro" id="IPR053151">
    <property type="entry name" value="RNase_H-like"/>
</dbReference>
<proteinExistence type="predicted"/>
<dbReference type="InterPro" id="IPR036397">
    <property type="entry name" value="RNaseH_sf"/>
</dbReference>
<dbReference type="PANTHER" id="PTHR47723">
    <property type="entry name" value="OS05G0353850 PROTEIN"/>
    <property type="match status" value="1"/>
</dbReference>
<dbReference type="PANTHER" id="PTHR47723:SF23">
    <property type="entry name" value="REVERSE TRANSCRIPTASE-LIKE PROTEIN"/>
    <property type="match status" value="1"/>
</dbReference>
<dbReference type="GO" id="GO:0004523">
    <property type="term" value="F:RNA-DNA hybrid ribonuclease activity"/>
    <property type="evidence" value="ECO:0007669"/>
    <property type="project" value="InterPro"/>
</dbReference>
<dbReference type="AlphaFoldDB" id="A0A6A4N490"/>
<reference evidence="3" key="1">
    <citation type="journal article" date="2020" name="Nat. Commun.">
        <title>Genome sequence of the cluster root forming white lupin.</title>
        <authorList>
            <person name="Hufnagel B."/>
            <person name="Marques A."/>
            <person name="Soriano A."/>
            <person name="Marques L."/>
            <person name="Divol F."/>
            <person name="Doumas P."/>
            <person name="Sallet E."/>
            <person name="Mancinotti D."/>
            <person name="Carrere S."/>
            <person name="Marande W."/>
            <person name="Arribat S."/>
            <person name="Keller J."/>
            <person name="Huneau C."/>
            <person name="Blein T."/>
            <person name="Aime D."/>
            <person name="Laguerre M."/>
            <person name="Taylor J."/>
            <person name="Schubert V."/>
            <person name="Nelson M."/>
            <person name="Geu-Flores F."/>
            <person name="Crespi M."/>
            <person name="Gallardo-Guerrero K."/>
            <person name="Delaux P.-M."/>
            <person name="Salse J."/>
            <person name="Berges H."/>
            <person name="Guyot R."/>
            <person name="Gouzy J."/>
            <person name="Peret B."/>
        </authorList>
    </citation>
    <scope>NUCLEOTIDE SEQUENCE [LARGE SCALE GENOMIC DNA]</scope>
    <source>
        <strain evidence="3">cv. Amiga</strain>
    </source>
</reference>
<accession>A0A6A4N490</accession>
<feature type="domain" description="RNase H type-1" evidence="1">
    <location>
        <begin position="52"/>
        <end position="170"/>
    </location>
</feature>
<dbReference type="OrthoDB" id="1938131at2759"/>
<gene>
    <name evidence="2" type="ORF">Lalb_Chr21g0306271</name>
</gene>
<dbReference type="InterPro" id="IPR044730">
    <property type="entry name" value="RNase_H-like_dom_plant"/>
</dbReference>
<organism evidence="2 3">
    <name type="scientific">Lupinus albus</name>
    <name type="common">White lupine</name>
    <name type="synonym">Lupinus termis</name>
    <dbReference type="NCBI Taxonomy" id="3870"/>
    <lineage>
        <taxon>Eukaryota</taxon>
        <taxon>Viridiplantae</taxon>
        <taxon>Streptophyta</taxon>
        <taxon>Embryophyta</taxon>
        <taxon>Tracheophyta</taxon>
        <taxon>Spermatophyta</taxon>
        <taxon>Magnoliopsida</taxon>
        <taxon>eudicotyledons</taxon>
        <taxon>Gunneridae</taxon>
        <taxon>Pentapetalae</taxon>
        <taxon>rosids</taxon>
        <taxon>fabids</taxon>
        <taxon>Fabales</taxon>
        <taxon>Fabaceae</taxon>
        <taxon>Papilionoideae</taxon>
        <taxon>50 kb inversion clade</taxon>
        <taxon>genistoids sensu lato</taxon>
        <taxon>core genistoids</taxon>
        <taxon>Genisteae</taxon>
        <taxon>Lupinus</taxon>
    </lineage>
</organism>
<evidence type="ECO:0000313" key="3">
    <source>
        <dbReference type="Proteomes" id="UP000447434"/>
    </source>
</evidence>